<gene>
    <name evidence="1" type="ORF">Tco_0955302</name>
</gene>
<dbReference type="Proteomes" id="UP001151760">
    <property type="component" value="Unassembled WGS sequence"/>
</dbReference>
<evidence type="ECO:0000313" key="1">
    <source>
        <dbReference type="EMBL" id="GJT46587.1"/>
    </source>
</evidence>
<comment type="caution">
    <text evidence="1">The sequence shown here is derived from an EMBL/GenBank/DDBJ whole genome shotgun (WGS) entry which is preliminary data.</text>
</comment>
<keyword evidence="2" id="KW-1185">Reference proteome</keyword>
<sequence length="123" mass="13997">MLNIRNRTWNLPSQIIDVDCRIGLASTYCQTNRLPGVDTNSRGEIISQGSSAHEDGEFVDAGNCDSVKDQQSNIFHCKCEEKDSVNMGQLCPKKLRDRRAKHAIELKFIMELLVKWKTVNPIY</sequence>
<reference evidence="1" key="1">
    <citation type="journal article" date="2022" name="Int. J. Mol. Sci.">
        <title>Draft Genome of Tanacetum Coccineum: Genomic Comparison of Closely Related Tanacetum-Family Plants.</title>
        <authorList>
            <person name="Yamashiro T."/>
            <person name="Shiraishi A."/>
            <person name="Nakayama K."/>
            <person name="Satake H."/>
        </authorList>
    </citation>
    <scope>NUCLEOTIDE SEQUENCE</scope>
</reference>
<organism evidence="1 2">
    <name type="scientific">Tanacetum coccineum</name>
    <dbReference type="NCBI Taxonomy" id="301880"/>
    <lineage>
        <taxon>Eukaryota</taxon>
        <taxon>Viridiplantae</taxon>
        <taxon>Streptophyta</taxon>
        <taxon>Embryophyta</taxon>
        <taxon>Tracheophyta</taxon>
        <taxon>Spermatophyta</taxon>
        <taxon>Magnoliopsida</taxon>
        <taxon>eudicotyledons</taxon>
        <taxon>Gunneridae</taxon>
        <taxon>Pentapetalae</taxon>
        <taxon>asterids</taxon>
        <taxon>campanulids</taxon>
        <taxon>Asterales</taxon>
        <taxon>Asteraceae</taxon>
        <taxon>Asteroideae</taxon>
        <taxon>Anthemideae</taxon>
        <taxon>Anthemidinae</taxon>
        <taxon>Tanacetum</taxon>
    </lineage>
</organism>
<evidence type="ECO:0000313" key="2">
    <source>
        <dbReference type="Proteomes" id="UP001151760"/>
    </source>
</evidence>
<dbReference type="EMBL" id="BQNB010015997">
    <property type="protein sequence ID" value="GJT46587.1"/>
    <property type="molecule type" value="Genomic_DNA"/>
</dbReference>
<accession>A0ABQ5E6X2</accession>
<proteinExistence type="predicted"/>
<protein>
    <submittedName>
        <fullName evidence="1">Uncharacterized protein</fullName>
    </submittedName>
</protein>
<reference evidence="1" key="2">
    <citation type="submission" date="2022-01" db="EMBL/GenBank/DDBJ databases">
        <authorList>
            <person name="Yamashiro T."/>
            <person name="Shiraishi A."/>
            <person name="Satake H."/>
            <person name="Nakayama K."/>
        </authorList>
    </citation>
    <scope>NUCLEOTIDE SEQUENCE</scope>
</reference>
<name>A0ABQ5E6X2_9ASTR</name>